<reference evidence="1" key="1">
    <citation type="submission" date="2018-05" db="EMBL/GenBank/DDBJ databases">
        <authorList>
            <person name="Lanie J.A."/>
            <person name="Ng W.-L."/>
            <person name="Kazmierczak K.M."/>
            <person name="Andrzejewski T.M."/>
            <person name="Davidsen T.M."/>
            <person name="Wayne K.J."/>
            <person name="Tettelin H."/>
            <person name="Glass J.I."/>
            <person name="Rusch D."/>
            <person name="Podicherti R."/>
            <person name="Tsui H.-C.T."/>
            <person name="Winkler M.E."/>
        </authorList>
    </citation>
    <scope>NUCLEOTIDE SEQUENCE</scope>
</reference>
<sequence length="41" mass="4536">MNLLNTETPYAASPAEKRKENPANIFEVIPGLDGFMISKMP</sequence>
<dbReference type="AlphaFoldDB" id="A0A382CKL0"/>
<evidence type="ECO:0000313" key="1">
    <source>
        <dbReference type="EMBL" id="SVB25883.1"/>
    </source>
</evidence>
<proteinExistence type="predicted"/>
<name>A0A382CKL0_9ZZZZ</name>
<gene>
    <name evidence="1" type="ORF">METZ01_LOCUS178737</name>
</gene>
<organism evidence="1">
    <name type="scientific">marine metagenome</name>
    <dbReference type="NCBI Taxonomy" id="408172"/>
    <lineage>
        <taxon>unclassified sequences</taxon>
        <taxon>metagenomes</taxon>
        <taxon>ecological metagenomes</taxon>
    </lineage>
</organism>
<protein>
    <submittedName>
        <fullName evidence="1">Uncharacterized protein</fullName>
    </submittedName>
</protein>
<dbReference type="EMBL" id="UINC01034674">
    <property type="protein sequence ID" value="SVB25883.1"/>
    <property type="molecule type" value="Genomic_DNA"/>
</dbReference>
<accession>A0A382CKL0</accession>